<name>A0AAD1RJ57_PELCU</name>
<protein>
    <submittedName>
        <fullName evidence="1">Uncharacterized protein</fullName>
    </submittedName>
</protein>
<dbReference type="EMBL" id="OW240914">
    <property type="protein sequence ID" value="CAH2272497.1"/>
    <property type="molecule type" value="Genomic_DNA"/>
</dbReference>
<feature type="non-terminal residue" evidence="1">
    <location>
        <position position="1"/>
    </location>
</feature>
<evidence type="ECO:0000313" key="1">
    <source>
        <dbReference type="EMBL" id="CAH2272497.1"/>
    </source>
</evidence>
<accession>A0AAD1RJ57</accession>
<keyword evidence="2" id="KW-1185">Reference proteome</keyword>
<dbReference type="Proteomes" id="UP001295444">
    <property type="component" value="Chromosome 03"/>
</dbReference>
<sequence>SEDSLHTATGTRDKEEASKDWYALVASLPKKEDLQSIAQEVKSTLRTEIASLHTSLTDLEGRVAALKSAGLVLHQSHNTDRQHIDLPLHVEDLDNRSRRNNRVRGLRETAGQENLRENLTPLFHTK</sequence>
<reference evidence="1" key="1">
    <citation type="submission" date="2022-03" db="EMBL/GenBank/DDBJ databases">
        <authorList>
            <person name="Alioto T."/>
            <person name="Alioto T."/>
            <person name="Gomez Garrido J."/>
        </authorList>
    </citation>
    <scope>NUCLEOTIDE SEQUENCE</scope>
</reference>
<gene>
    <name evidence="1" type="ORF">PECUL_23A056011</name>
</gene>
<proteinExistence type="predicted"/>
<organism evidence="1 2">
    <name type="scientific">Pelobates cultripes</name>
    <name type="common">Western spadefoot toad</name>
    <dbReference type="NCBI Taxonomy" id="61616"/>
    <lineage>
        <taxon>Eukaryota</taxon>
        <taxon>Metazoa</taxon>
        <taxon>Chordata</taxon>
        <taxon>Craniata</taxon>
        <taxon>Vertebrata</taxon>
        <taxon>Euteleostomi</taxon>
        <taxon>Amphibia</taxon>
        <taxon>Batrachia</taxon>
        <taxon>Anura</taxon>
        <taxon>Pelobatoidea</taxon>
        <taxon>Pelobatidae</taxon>
        <taxon>Pelobates</taxon>
    </lineage>
</organism>
<evidence type="ECO:0000313" key="2">
    <source>
        <dbReference type="Proteomes" id="UP001295444"/>
    </source>
</evidence>
<dbReference type="AlphaFoldDB" id="A0AAD1RJ57"/>